<reference evidence="2" key="3">
    <citation type="submission" date="2018-11" db="EMBL/GenBank/DDBJ databases">
        <authorList>
            <consortium name="Genoscope - CEA"/>
            <person name="William W."/>
        </authorList>
    </citation>
    <scope>NUCLEOTIDE SEQUENCE</scope>
</reference>
<evidence type="ECO:0000313" key="2">
    <source>
        <dbReference type="EMBL" id="VDD17158.1"/>
    </source>
</evidence>
<dbReference type="Gramene" id="A10p06550.2_BraZ1">
    <property type="protein sequence ID" value="A10p06550.2_BraZ1.CDS"/>
    <property type="gene ID" value="A10g06550.2_BraZ1"/>
</dbReference>
<name>A0A3P6CU82_BRACM</name>
<reference evidence="4" key="1">
    <citation type="journal article" date="2011" name="Nat. Genet.">
        <title>The genome of the mesopolyploid crop species Brassica rapa.</title>
        <authorList>
            <consortium name="Brassica rapa Genome Sequencing Project Consortium"/>
            <person name="Wang X."/>
            <person name="Wang H."/>
            <person name="Wang J."/>
            <person name="Sun R."/>
            <person name="Wu J."/>
            <person name="Liu S."/>
            <person name="Bai Y."/>
            <person name="Mun J.H."/>
            <person name="Bancroft I."/>
            <person name="Cheng F."/>
            <person name="Huang S."/>
            <person name="Li X."/>
            <person name="Hua W."/>
            <person name="Wang J."/>
            <person name="Wang X."/>
            <person name="Freeling M."/>
            <person name="Pires J.C."/>
            <person name="Paterson A.H."/>
            <person name="Chalhoub B."/>
            <person name="Wang B."/>
            <person name="Hayward A."/>
            <person name="Sharpe A.G."/>
            <person name="Park B.S."/>
            <person name="Weisshaar B."/>
            <person name="Liu B."/>
            <person name="Li B."/>
            <person name="Liu B."/>
            <person name="Tong C."/>
            <person name="Song C."/>
            <person name="Duran C."/>
            <person name="Peng C."/>
            <person name="Geng C."/>
            <person name="Koh C."/>
            <person name="Lin C."/>
            <person name="Edwards D."/>
            <person name="Mu D."/>
            <person name="Shen D."/>
            <person name="Soumpourou E."/>
            <person name="Li F."/>
            <person name="Fraser F."/>
            <person name="Conant G."/>
            <person name="Lassalle G."/>
            <person name="King G.J."/>
            <person name="Bonnema G."/>
            <person name="Tang H."/>
            <person name="Wang H."/>
            <person name="Belcram H."/>
            <person name="Zhou H."/>
            <person name="Hirakawa H."/>
            <person name="Abe H."/>
            <person name="Guo H."/>
            <person name="Wang H."/>
            <person name="Jin H."/>
            <person name="Parkin I.A."/>
            <person name="Batley J."/>
            <person name="Kim J.S."/>
            <person name="Just J."/>
            <person name="Li J."/>
            <person name="Xu J."/>
            <person name="Deng J."/>
            <person name="Kim J.A."/>
            <person name="Li J."/>
            <person name="Yu J."/>
            <person name="Meng J."/>
            <person name="Wang J."/>
            <person name="Min J."/>
            <person name="Poulain J."/>
            <person name="Wang J."/>
            <person name="Hatakeyama K."/>
            <person name="Wu K."/>
            <person name="Wang L."/>
            <person name="Fang L."/>
            <person name="Trick M."/>
            <person name="Links M.G."/>
            <person name="Zhao M."/>
            <person name="Jin M."/>
            <person name="Ramchiary N."/>
            <person name="Drou N."/>
            <person name="Berkman P.J."/>
            <person name="Cai Q."/>
            <person name="Huang Q."/>
            <person name="Li R."/>
            <person name="Tabata S."/>
            <person name="Cheng S."/>
            <person name="Zhang S."/>
            <person name="Zhang S."/>
            <person name="Huang S."/>
            <person name="Sato S."/>
            <person name="Sun S."/>
            <person name="Kwon S.J."/>
            <person name="Choi S.R."/>
            <person name="Lee T.H."/>
            <person name="Fan W."/>
            <person name="Zhao X."/>
            <person name="Tan X."/>
            <person name="Xu X."/>
            <person name="Wang Y."/>
            <person name="Qiu Y."/>
            <person name="Yin Y."/>
            <person name="Li Y."/>
            <person name="Du Y."/>
            <person name="Liao Y."/>
            <person name="Lim Y."/>
            <person name="Narusaka Y."/>
            <person name="Wang Y."/>
            <person name="Wang Z."/>
            <person name="Li Z."/>
            <person name="Wang Z."/>
            <person name="Xiong Z."/>
            <person name="Zhang Z."/>
        </authorList>
    </citation>
    <scope>NUCLEOTIDE SEQUENCE [LARGE SCALE GENOMIC DNA]</scope>
    <source>
        <strain evidence="4">cv. Chiifu-401-42</strain>
    </source>
</reference>
<dbReference type="EMBL" id="LS974626">
    <property type="protein sequence ID" value="CAG7909409.1"/>
    <property type="molecule type" value="Genomic_DNA"/>
</dbReference>
<sequence length="153" mass="16755">MATSEIETFFGVLSSGVVSFPRDVSSKEAALVSSEPWQILIGLDLVSFDLIILKAREKLNGLRHHFDSHRHLRRICSVGLGSSISGLEVGCDSNCDFSTILRWRKEDVAALLSHQIPARKLPEDQSGDGVRESWVLDLASVPPDLVSATLVET</sequence>
<dbReference type="Gramene" id="Bra015589.1">
    <property type="protein sequence ID" value="Bra015589.1-P"/>
    <property type="gene ID" value="Bra015589"/>
</dbReference>
<evidence type="ECO:0000313" key="4">
    <source>
        <dbReference type="Proteomes" id="UP000011750"/>
    </source>
</evidence>
<gene>
    <name evidence="2" type="ORF">BRAA10T42871Z</name>
    <name evidence="1" type="ORF">BRAPAZ1V2_A10P06550.2</name>
</gene>
<proteinExistence type="predicted"/>
<protein>
    <submittedName>
        <fullName evidence="2 3">Uncharacterized protein</fullName>
    </submittedName>
</protein>
<evidence type="ECO:0000313" key="3">
    <source>
        <dbReference type="EnsemblPlants" id="Bra015589.1-P"/>
    </source>
</evidence>
<reference evidence="3" key="4">
    <citation type="submission" date="2023-03" db="UniProtKB">
        <authorList>
            <consortium name="EnsemblPlants"/>
        </authorList>
    </citation>
    <scope>IDENTIFICATION</scope>
    <source>
        <strain evidence="3">cv. Chiifu-401-42</strain>
    </source>
</reference>
<dbReference type="Proteomes" id="UP000694005">
    <property type="component" value="Chromosome A10"/>
</dbReference>
<accession>M4DGG5</accession>
<reference evidence="4" key="2">
    <citation type="journal article" date="2018" name="Hortic Res">
        <title>Improved Brassica rapa reference genome by single-molecule sequencing and chromosome conformation capture technologies.</title>
        <authorList>
            <person name="Zhang L."/>
            <person name="Cai X."/>
            <person name="Wu J."/>
            <person name="Liu M."/>
            <person name="Grob S."/>
            <person name="Cheng F."/>
            <person name="Liang J."/>
            <person name="Cai C."/>
            <person name="Liu Z."/>
            <person name="Liu B."/>
            <person name="Wang F."/>
            <person name="Li S."/>
            <person name="Liu F."/>
            <person name="Li X."/>
            <person name="Cheng L."/>
            <person name="Yang W."/>
            <person name="Li M.H."/>
            <person name="Grossniklaus U."/>
            <person name="Zheng H."/>
            <person name="Wang X."/>
        </authorList>
    </citation>
    <scope>NUCLEOTIDE SEQUENCE [LARGE SCALE GENOMIC DNA]</scope>
    <source>
        <strain evidence="4">cv. Chiifu-401-42</strain>
    </source>
</reference>
<accession>A0A3P6CU82</accession>
<dbReference type="Proteomes" id="UP000011750">
    <property type="component" value="Chromosome A10"/>
</dbReference>
<keyword evidence="4" id="KW-1185">Reference proteome</keyword>
<organism evidence="2">
    <name type="scientific">Brassica campestris</name>
    <name type="common">Field mustard</name>
    <dbReference type="NCBI Taxonomy" id="3711"/>
    <lineage>
        <taxon>Eukaryota</taxon>
        <taxon>Viridiplantae</taxon>
        <taxon>Streptophyta</taxon>
        <taxon>Embryophyta</taxon>
        <taxon>Tracheophyta</taxon>
        <taxon>Spermatophyta</taxon>
        <taxon>Magnoliopsida</taxon>
        <taxon>eudicotyledons</taxon>
        <taxon>Gunneridae</taxon>
        <taxon>Pentapetalae</taxon>
        <taxon>rosids</taxon>
        <taxon>malvids</taxon>
        <taxon>Brassicales</taxon>
        <taxon>Brassicaceae</taxon>
        <taxon>Brassiceae</taxon>
        <taxon>Brassica</taxon>
    </lineage>
</organism>
<dbReference type="AlphaFoldDB" id="A0A3P6CU82"/>
<dbReference type="EMBL" id="LR031577">
    <property type="protein sequence ID" value="VDD17158.1"/>
    <property type="molecule type" value="Genomic_DNA"/>
</dbReference>
<dbReference type="EnsemblPlants" id="Bra015589.1">
    <property type="protein sequence ID" value="Bra015589.1-P"/>
    <property type="gene ID" value="Bra015589"/>
</dbReference>
<evidence type="ECO:0000313" key="1">
    <source>
        <dbReference type="EMBL" id="CAG7909409.1"/>
    </source>
</evidence>
<dbReference type="HOGENOM" id="CLU_1715840_0_0_1"/>